<name>A0A136WC61_9FIRM</name>
<dbReference type="SUPFAM" id="SSF48008">
    <property type="entry name" value="GntR ligand-binding domain-like"/>
    <property type="match status" value="1"/>
</dbReference>
<evidence type="ECO:0000259" key="4">
    <source>
        <dbReference type="PROSITE" id="PS50949"/>
    </source>
</evidence>
<evidence type="ECO:0000256" key="1">
    <source>
        <dbReference type="ARBA" id="ARBA00023015"/>
    </source>
</evidence>
<proteinExistence type="predicted"/>
<dbReference type="Pfam" id="PF00392">
    <property type="entry name" value="GntR"/>
    <property type="match status" value="1"/>
</dbReference>
<dbReference type="GO" id="GO:0003677">
    <property type="term" value="F:DNA binding"/>
    <property type="evidence" value="ECO:0007669"/>
    <property type="project" value="UniProtKB-KW"/>
</dbReference>
<dbReference type="InterPro" id="IPR036388">
    <property type="entry name" value="WH-like_DNA-bd_sf"/>
</dbReference>
<dbReference type="EMBL" id="LRVM01000010">
    <property type="protein sequence ID" value="KXL52107.1"/>
    <property type="molecule type" value="Genomic_DNA"/>
</dbReference>
<reference evidence="5 6" key="1">
    <citation type="submission" date="2016-01" db="EMBL/GenBank/DDBJ databases">
        <title>Genome sequence of Clostridium neopropionicum X4, DSM-3847.</title>
        <authorList>
            <person name="Poehlein A."/>
            <person name="Beck M.H."/>
            <person name="Bengelsdorf F.R."/>
            <person name="Daniel R."/>
            <person name="Duerre P."/>
        </authorList>
    </citation>
    <scope>NUCLEOTIDE SEQUENCE [LARGE SCALE GENOMIC DNA]</scope>
    <source>
        <strain evidence="5 6">DSM-3847</strain>
    </source>
</reference>
<dbReference type="Gene3D" id="1.10.10.10">
    <property type="entry name" value="Winged helix-like DNA-binding domain superfamily/Winged helix DNA-binding domain"/>
    <property type="match status" value="1"/>
</dbReference>
<keyword evidence="6" id="KW-1185">Reference proteome</keyword>
<dbReference type="PROSITE" id="PS50949">
    <property type="entry name" value="HTH_GNTR"/>
    <property type="match status" value="1"/>
</dbReference>
<dbReference type="Proteomes" id="UP000070539">
    <property type="component" value="Unassembled WGS sequence"/>
</dbReference>
<dbReference type="RefSeq" id="WP_066089606.1">
    <property type="nucleotide sequence ID" value="NZ_LRVM01000010.1"/>
</dbReference>
<dbReference type="PANTHER" id="PTHR43537:SF45">
    <property type="entry name" value="GNTR FAMILY REGULATORY PROTEIN"/>
    <property type="match status" value="1"/>
</dbReference>
<feature type="domain" description="HTH gntR-type" evidence="4">
    <location>
        <begin position="2"/>
        <end position="69"/>
    </location>
</feature>
<evidence type="ECO:0000256" key="2">
    <source>
        <dbReference type="ARBA" id="ARBA00023125"/>
    </source>
</evidence>
<dbReference type="CDD" id="cd07377">
    <property type="entry name" value="WHTH_GntR"/>
    <property type="match status" value="1"/>
</dbReference>
<dbReference type="InterPro" id="IPR000524">
    <property type="entry name" value="Tscrpt_reg_HTH_GntR"/>
</dbReference>
<evidence type="ECO:0000256" key="3">
    <source>
        <dbReference type="ARBA" id="ARBA00023163"/>
    </source>
</evidence>
<dbReference type="Pfam" id="PF07729">
    <property type="entry name" value="FCD"/>
    <property type="match status" value="1"/>
</dbReference>
<dbReference type="InterPro" id="IPR036390">
    <property type="entry name" value="WH_DNA-bd_sf"/>
</dbReference>
<organism evidence="5 6">
    <name type="scientific">Anaerotignum neopropionicum</name>
    <dbReference type="NCBI Taxonomy" id="36847"/>
    <lineage>
        <taxon>Bacteria</taxon>
        <taxon>Bacillati</taxon>
        <taxon>Bacillota</taxon>
        <taxon>Clostridia</taxon>
        <taxon>Lachnospirales</taxon>
        <taxon>Anaerotignaceae</taxon>
        <taxon>Anaerotignum</taxon>
    </lineage>
</organism>
<dbReference type="SUPFAM" id="SSF46785">
    <property type="entry name" value="Winged helix' DNA-binding domain"/>
    <property type="match status" value="1"/>
</dbReference>
<keyword evidence="3" id="KW-0804">Transcription</keyword>
<dbReference type="Gene3D" id="1.20.120.530">
    <property type="entry name" value="GntR ligand-binding domain-like"/>
    <property type="match status" value="1"/>
</dbReference>
<dbReference type="SMART" id="SM00895">
    <property type="entry name" value="FCD"/>
    <property type="match status" value="1"/>
</dbReference>
<dbReference type="InterPro" id="IPR011711">
    <property type="entry name" value="GntR_C"/>
</dbReference>
<keyword evidence="1" id="KW-0805">Transcription regulation</keyword>
<keyword evidence="2" id="KW-0238">DNA-binding</keyword>
<dbReference type="AlphaFoldDB" id="A0A136WC61"/>
<dbReference type="STRING" id="36847.CLNEO_24560"/>
<evidence type="ECO:0000313" key="6">
    <source>
        <dbReference type="Proteomes" id="UP000070539"/>
    </source>
</evidence>
<gene>
    <name evidence="5" type="primary">mcbR_3</name>
    <name evidence="5" type="ORF">CLNEO_24560</name>
</gene>
<dbReference type="PANTHER" id="PTHR43537">
    <property type="entry name" value="TRANSCRIPTIONAL REGULATOR, GNTR FAMILY"/>
    <property type="match status" value="1"/>
</dbReference>
<dbReference type="OrthoDB" id="9799482at2"/>
<accession>A0A136WC61</accession>
<protein>
    <submittedName>
        <fullName evidence="5">HTH-type transcriptional regulator McbR</fullName>
    </submittedName>
</protein>
<evidence type="ECO:0000313" key="5">
    <source>
        <dbReference type="EMBL" id="KXL52107.1"/>
    </source>
</evidence>
<comment type="caution">
    <text evidence="5">The sequence shown here is derived from an EMBL/GenBank/DDBJ whole genome shotgun (WGS) entry which is preliminary data.</text>
</comment>
<dbReference type="SMART" id="SM00345">
    <property type="entry name" value="HTH_GNTR"/>
    <property type="match status" value="1"/>
</dbReference>
<dbReference type="GO" id="GO:0003700">
    <property type="term" value="F:DNA-binding transcription factor activity"/>
    <property type="evidence" value="ECO:0007669"/>
    <property type="project" value="InterPro"/>
</dbReference>
<dbReference type="InterPro" id="IPR008920">
    <property type="entry name" value="TF_FadR/GntR_C"/>
</dbReference>
<sequence>MRSQSSIAYEKIKEMIFQLELLPGARISEVQIAKKLSLSRTPVHDALRRLASEGLVRIEANKGATVSEFSDEEIREIGAVRLSLDLLSQQLASYYGSAADFDHLDQLAEICEYASSQGDVYGRIRKDCDFHLAISEISKNQKLIEQQQEIYQQIYLIQISKYTDIEDSMVQICHHKPLVTAMRKRDLEQIRSLTYQHLFDFYRLNSYLPTGFNAL</sequence>